<sequence length="314" mass="35136">MLNQGNVAVEHKPLVSVVTRTKNRPLLLQRVFECLLQQSFSCFEWVVVNDGGISAPVTEICHAAIAKGLTVTCITHETSKGMEAASNVGVKAAMGEFIVILDDDDTWRPTFLEKMVSVLNANPFSVGVVSQSNKIVEEVSETQVTTLSDLPLNPDLKSISLADLTVQNQFQTNAFLYRKHFYEEVGGYNEDMPVLGDWDFNLRMVLLGEIVVLPAPLANYHHRASQVNSSSSYDNSQINLHHYWDAKYRNDAIRKDIKNNCVGLGFLLAQGKQSQVTYQDLEKLRIVGAFYQALYGLFDKLGINRLYRALFNKG</sequence>
<dbReference type="PANTHER" id="PTHR43685">
    <property type="entry name" value="GLYCOSYLTRANSFERASE"/>
    <property type="match status" value="1"/>
</dbReference>
<gene>
    <name evidence="2" type="ORF">D1Z90_11515</name>
</gene>
<protein>
    <submittedName>
        <fullName evidence="2">Glycosyltransferase family 2 protein</fullName>
    </submittedName>
</protein>
<accession>A0A418YDS7</accession>
<dbReference type="InterPro" id="IPR029044">
    <property type="entry name" value="Nucleotide-diphossugar_trans"/>
</dbReference>
<dbReference type="Pfam" id="PF00535">
    <property type="entry name" value="Glycos_transf_2"/>
    <property type="match status" value="1"/>
</dbReference>
<dbReference type="GO" id="GO:0016740">
    <property type="term" value="F:transferase activity"/>
    <property type="evidence" value="ECO:0007669"/>
    <property type="project" value="UniProtKB-KW"/>
</dbReference>
<keyword evidence="3" id="KW-1185">Reference proteome</keyword>
<keyword evidence="2" id="KW-0808">Transferase</keyword>
<comment type="caution">
    <text evidence="2">The sequence shown here is derived from an EMBL/GenBank/DDBJ whole genome shotgun (WGS) entry which is preliminary data.</text>
</comment>
<dbReference type="SUPFAM" id="SSF53448">
    <property type="entry name" value="Nucleotide-diphospho-sugar transferases"/>
    <property type="match status" value="1"/>
</dbReference>
<name>A0A418YDS7_9GAMM</name>
<dbReference type="PANTHER" id="PTHR43685:SF2">
    <property type="entry name" value="GLYCOSYLTRANSFERASE 2-LIKE DOMAIN-CONTAINING PROTEIN"/>
    <property type="match status" value="1"/>
</dbReference>
<reference evidence="2 3" key="1">
    <citation type="submission" date="2018-09" db="EMBL/GenBank/DDBJ databases">
        <authorList>
            <person name="Wang F."/>
        </authorList>
    </citation>
    <scope>NUCLEOTIDE SEQUENCE [LARGE SCALE GENOMIC DNA]</scope>
    <source>
        <strain evidence="2 3">PLHSC7-2</strain>
    </source>
</reference>
<dbReference type="InterPro" id="IPR050834">
    <property type="entry name" value="Glycosyltransf_2"/>
</dbReference>
<organism evidence="2 3">
    <name type="scientific">Motilimonas pumila</name>
    <dbReference type="NCBI Taxonomy" id="2303987"/>
    <lineage>
        <taxon>Bacteria</taxon>
        <taxon>Pseudomonadati</taxon>
        <taxon>Pseudomonadota</taxon>
        <taxon>Gammaproteobacteria</taxon>
        <taxon>Alteromonadales</taxon>
        <taxon>Alteromonadales genera incertae sedis</taxon>
        <taxon>Motilimonas</taxon>
    </lineage>
</organism>
<dbReference type="EMBL" id="QZCH01000014">
    <property type="protein sequence ID" value="RJG42713.1"/>
    <property type="molecule type" value="Genomic_DNA"/>
</dbReference>
<proteinExistence type="predicted"/>
<evidence type="ECO:0000313" key="2">
    <source>
        <dbReference type="EMBL" id="RJG42713.1"/>
    </source>
</evidence>
<dbReference type="OrthoDB" id="9802649at2"/>
<dbReference type="CDD" id="cd00761">
    <property type="entry name" value="Glyco_tranf_GTA_type"/>
    <property type="match status" value="1"/>
</dbReference>
<evidence type="ECO:0000313" key="3">
    <source>
        <dbReference type="Proteomes" id="UP000283255"/>
    </source>
</evidence>
<dbReference type="RefSeq" id="WP_119910914.1">
    <property type="nucleotide sequence ID" value="NZ_QZCH01000014.1"/>
</dbReference>
<dbReference type="Proteomes" id="UP000283255">
    <property type="component" value="Unassembled WGS sequence"/>
</dbReference>
<dbReference type="Gene3D" id="3.90.550.10">
    <property type="entry name" value="Spore Coat Polysaccharide Biosynthesis Protein SpsA, Chain A"/>
    <property type="match status" value="1"/>
</dbReference>
<evidence type="ECO:0000259" key="1">
    <source>
        <dbReference type="Pfam" id="PF00535"/>
    </source>
</evidence>
<feature type="domain" description="Glycosyltransferase 2-like" evidence="1">
    <location>
        <begin position="16"/>
        <end position="174"/>
    </location>
</feature>
<dbReference type="InterPro" id="IPR001173">
    <property type="entry name" value="Glyco_trans_2-like"/>
</dbReference>
<dbReference type="AlphaFoldDB" id="A0A418YDS7"/>
<reference evidence="2 3" key="2">
    <citation type="submission" date="2019-01" db="EMBL/GenBank/DDBJ databases">
        <title>Motilimonas pumilus sp. nov., isolated from the gut of sea cucumber (Apostichopus japonicus).</title>
        <authorList>
            <person name="Wang F.-Q."/>
            <person name="Ren L.-H."/>
            <person name="Lin Y.-W."/>
            <person name="Sun G.-H."/>
            <person name="Du Z.-J."/>
            <person name="Zhao J.-X."/>
            <person name="Liu X.-J."/>
            <person name="Liu L.-J."/>
        </authorList>
    </citation>
    <scope>NUCLEOTIDE SEQUENCE [LARGE SCALE GENOMIC DNA]</scope>
    <source>
        <strain evidence="2 3">PLHSC7-2</strain>
    </source>
</reference>